<dbReference type="Proteomes" id="UP001056383">
    <property type="component" value="Chromosome"/>
</dbReference>
<name>A0ABY4TMD5_9ACTN</name>
<evidence type="ECO:0000313" key="2">
    <source>
        <dbReference type="EMBL" id="URN18886.1"/>
    </source>
</evidence>
<protein>
    <submittedName>
        <fullName evidence="2">DUF4440 domain-containing protein</fullName>
    </submittedName>
</protein>
<keyword evidence="3" id="KW-1185">Reference proteome</keyword>
<gene>
    <name evidence="2" type="ORF">MW084_20395</name>
</gene>
<feature type="domain" description="DUF4440" evidence="1">
    <location>
        <begin position="15"/>
        <end position="110"/>
    </location>
</feature>
<reference evidence="2" key="1">
    <citation type="submission" date="2022-04" db="EMBL/GenBank/DDBJ databases">
        <title>Systematic whole-genome sequencing reveals an unexpected diversity among actinomycetoma pathogens and provides insights into their antibacterial susceptibilities.</title>
        <authorList>
            <person name="Watson A.K."/>
            <person name="Kepplinger B."/>
            <person name="Bakhiet S.M."/>
            <person name="Mhmoud N.A."/>
            <person name="Chapman J."/>
            <person name="Allenby N."/>
            <person name="Mickiewicz K."/>
            <person name="Goodfellow M."/>
            <person name="Fahal A.H."/>
            <person name="Errington J."/>
        </authorList>
    </citation>
    <scope>NUCLEOTIDE SEQUENCE</scope>
    <source>
        <strain evidence="2">SD 504</strain>
    </source>
</reference>
<dbReference type="Gene3D" id="3.10.450.50">
    <property type="match status" value="1"/>
</dbReference>
<sequence>MAEFPDPVAAAVAGELRLLEPAVRASREEAARLLDPEFTEIGASGRRWTREEMLAELSAMDGAAADGPRHEVSGMAGVPLAPGVVHLTYETVLDGRRARRSSLWRRAADGTGAPWRMYHHQGTPVPDGA</sequence>
<dbReference type="EMBL" id="CP095474">
    <property type="protein sequence ID" value="URN18886.1"/>
    <property type="molecule type" value="Genomic_DNA"/>
</dbReference>
<dbReference type="SUPFAM" id="SSF54427">
    <property type="entry name" value="NTF2-like"/>
    <property type="match status" value="1"/>
</dbReference>
<dbReference type="InterPro" id="IPR027843">
    <property type="entry name" value="DUF4440"/>
</dbReference>
<proteinExistence type="predicted"/>
<organism evidence="2 3">
    <name type="scientific">Streptomyces sudanensis</name>
    <dbReference type="NCBI Taxonomy" id="436397"/>
    <lineage>
        <taxon>Bacteria</taxon>
        <taxon>Bacillati</taxon>
        <taxon>Actinomycetota</taxon>
        <taxon>Actinomycetes</taxon>
        <taxon>Kitasatosporales</taxon>
        <taxon>Streptomycetaceae</taxon>
        <taxon>Streptomyces</taxon>
    </lineage>
</organism>
<evidence type="ECO:0000259" key="1">
    <source>
        <dbReference type="Pfam" id="PF14534"/>
    </source>
</evidence>
<accession>A0ABY4TMD5</accession>
<evidence type="ECO:0000313" key="3">
    <source>
        <dbReference type="Proteomes" id="UP001056383"/>
    </source>
</evidence>
<dbReference type="InterPro" id="IPR032710">
    <property type="entry name" value="NTF2-like_dom_sf"/>
</dbReference>
<dbReference type="Pfam" id="PF14534">
    <property type="entry name" value="DUF4440"/>
    <property type="match status" value="1"/>
</dbReference>